<evidence type="ECO:0000256" key="2">
    <source>
        <dbReference type="ARBA" id="ARBA00007331"/>
    </source>
</evidence>
<dbReference type="GeneID" id="25912391"/>
<evidence type="ECO:0000256" key="3">
    <source>
        <dbReference type="ARBA" id="ARBA00022694"/>
    </source>
</evidence>
<dbReference type="GO" id="GO:0008033">
    <property type="term" value="P:tRNA processing"/>
    <property type="evidence" value="ECO:0007669"/>
    <property type="project" value="UniProtKB-KW"/>
</dbReference>
<dbReference type="Proteomes" id="UP000054560">
    <property type="component" value="Unassembled WGS sequence"/>
</dbReference>
<accession>A0A0L0FFP6</accession>
<dbReference type="OrthoDB" id="17948at2759"/>
<dbReference type="InterPro" id="IPR002738">
    <property type="entry name" value="RNase_P_p30"/>
</dbReference>
<dbReference type="STRING" id="667725.A0A0L0FFP6"/>
<dbReference type="PANTHER" id="PTHR13031">
    <property type="entry name" value="RIBONUCLEASE P SUBUNIT P30"/>
    <property type="match status" value="1"/>
</dbReference>
<name>A0A0L0FFP6_9EUKA</name>
<dbReference type="GO" id="GO:0005655">
    <property type="term" value="C:nucleolar ribonuclease P complex"/>
    <property type="evidence" value="ECO:0007669"/>
    <property type="project" value="TreeGrafter"/>
</dbReference>
<dbReference type="EMBL" id="KQ243533">
    <property type="protein sequence ID" value="KNC75592.1"/>
    <property type="molecule type" value="Genomic_DNA"/>
</dbReference>
<dbReference type="eggNOG" id="KOG2363">
    <property type="taxonomic scope" value="Eukaryota"/>
</dbReference>
<dbReference type="SUPFAM" id="SSF89550">
    <property type="entry name" value="PHP domain-like"/>
    <property type="match status" value="1"/>
</dbReference>
<dbReference type="Pfam" id="PF01876">
    <property type="entry name" value="RNase_P_p30"/>
    <property type="match status" value="1"/>
</dbReference>
<dbReference type="RefSeq" id="XP_014149494.1">
    <property type="nucleotide sequence ID" value="XM_014294019.1"/>
</dbReference>
<proteinExistence type="inferred from homology"/>
<reference evidence="4 5" key="1">
    <citation type="submission" date="2011-02" db="EMBL/GenBank/DDBJ databases">
        <title>The Genome Sequence of Sphaeroforma arctica JP610.</title>
        <authorList>
            <consortium name="The Broad Institute Genome Sequencing Platform"/>
            <person name="Russ C."/>
            <person name="Cuomo C."/>
            <person name="Young S.K."/>
            <person name="Zeng Q."/>
            <person name="Gargeya S."/>
            <person name="Alvarado L."/>
            <person name="Berlin A."/>
            <person name="Chapman S.B."/>
            <person name="Chen Z."/>
            <person name="Freedman E."/>
            <person name="Gellesch M."/>
            <person name="Goldberg J."/>
            <person name="Griggs A."/>
            <person name="Gujja S."/>
            <person name="Heilman E."/>
            <person name="Heiman D."/>
            <person name="Howarth C."/>
            <person name="Mehta T."/>
            <person name="Neiman D."/>
            <person name="Pearson M."/>
            <person name="Roberts A."/>
            <person name="Saif S."/>
            <person name="Shea T."/>
            <person name="Shenoy N."/>
            <person name="Sisk P."/>
            <person name="Stolte C."/>
            <person name="Sykes S."/>
            <person name="White J."/>
            <person name="Yandava C."/>
            <person name="Burger G."/>
            <person name="Gray M.W."/>
            <person name="Holland P.W.H."/>
            <person name="King N."/>
            <person name="Lang F.B.F."/>
            <person name="Roger A.J."/>
            <person name="Ruiz-Trillo I."/>
            <person name="Haas B."/>
            <person name="Nusbaum C."/>
            <person name="Birren B."/>
        </authorList>
    </citation>
    <scope>NUCLEOTIDE SEQUENCE [LARGE SCALE GENOMIC DNA]</scope>
    <source>
        <strain evidence="4 5">JP610</strain>
    </source>
</reference>
<organism evidence="4 5">
    <name type="scientific">Sphaeroforma arctica JP610</name>
    <dbReference type="NCBI Taxonomy" id="667725"/>
    <lineage>
        <taxon>Eukaryota</taxon>
        <taxon>Ichthyosporea</taxon>
        <taxon>Ichthyophonida</taxon>
        <taxon>Sphaeroforma</taxon>
    </lineage>
</organism>
<evidence type="ECO:0000313" key="5">
    <source>
        <dbReference type="Proteomes" id="UP000054560"/>
    </source>
</evidence>
<dbReference type="GO" id="GO:0003723">
    <property type="term" value="F:RNA binding"/>
    <property type="evidence" value="ECO:0007669"/>
    <property type="project" value="TreeGrafter"/>
</dbReference>
<comment type="similarity">
    <text evidence="2">Belongs to the eukaryotic/archaeal RNase P protein component 3 family.</text>
</comment>
<comment type="subcellular location">
    <subcellularLocation>
        <location evidence="1">Nucleus</location>
    </subcellularLocation>
</comment>
<gene>
    <name evidence="4" type="ORF">SARC_11887</name>
</gene>
<sequence>MFKKCCDRSDIDIIAFDCSTKTTFMPKPPEIAKLRTNGVYLELSYGPSIRDTNTRRIMIGNAINVVRVTKGKNLLISGEAEHVLELRGPYDMVNFASLYELKQESAHRALSSAGREVLLHAHTRRHTARAAVEVVPMES</sequence>
<evidence type="ECO:0000256" key="1">
    <source>
        <dbReference type="ARBA" id="ARBA00004123"/>
    </source>
</evidence>
<dbReference type="AlphaFoldDB" id="A0A0L0FFP6"/>
<keyword evidence="3" id="KW-0819">tRNA processing</keyword>
<dbReference type="Gene3D" id="3.20.20.140">
    <property type="entry name" value="Metal-dependent hydrolases"/>
    <property type="match status" value="1"/>
</dbReference>
<keyword evidence="5" id="KW-1185">Reference proteome</keyword>
<dbReference type="PANTHER" id="PTHR13031:SF0">
    <property type="entry name" value="RIBONUCLEASE P PROTEIN SUBUNIT P30"/>
    <property type="match status" value="1"/>
</dbReference>
<protein>
    <submittedName>
        <fullName evidence="4">Uncharacterized protein</fullName>
    </submittedName>
</protein>
<dbReference type="InterPro" id="IPR016195">
    <property type="entry name" value="Pol/histidinol_Pase-like"/>
</dbReference>
<evidence type="ECO:0000313" key="4">
    <source>
        <dbReference type="EMBL" id="KNC75592.1"/>
    </source>
</evidence>